<dbReference type="Proteomes" id="UP000521872">
    <property type="component" value="Unassembled WGS sequence"/>
</dbReference>
<name>A0A8H4R138_9AGAR</name>
<dbReference type="EMBL" id="JAACJL010000015">
    <property type="protein sequence ID" value="KAF4620454.1"/>
    <property type="molecule type" value="Genomic_DNA"/>
</dbReference>
<accession>A0A8H4R138</accession>
<evidence type="ECO:0000313" key="2">
    <source>
        <dbReference type="Proteomes" id="UP000521872"/>
    </source>
</evidence>
<comment type="caution">
    <text evidence="1">The sequence shown here is derived from an EMBL/GenBank/DDBJ whole genome shotgun (WGS) entry which is preliminary data.</text>
</comment>
<reference evidence="1 2" key="1">
    <citation type="submission" date="2019-12" db="EMBL/GenBank/DDBJ databases">
        <authorList>
            <person name="Floudas D."/>
            <person name="Bentzer J."/>
            <person name="Ahren D."/>
            <person name="Johansson T."/>
            <person name="Persson P."/>
            <person name="Tunlid A."/>
        </authorList>
    </citation>
    <scope>NUCLEOTIDE SEQUENCE [LARGE SCALE GENOMIC DNA]</scope>
    <source>
        <strain evidence="1 2">CBS 102.39</strain>
    </source>
</reference>
<keyword evidence="2" id="KW-1185">Reference proteome</keyword>
<gene>
    <name evidence="1" type="ORF">D9613_001166</name>
</gene>
<protein>
    <recommendedName>
        <fullName evidence="3">F-box domain-containing protein</fullName>
    </recommendedName>
</protein>
<proteinExistence type="predicted"/>
<evidence type="ECO:0000313" key="1">
    <source>
        <dbReference type="EMBL" id="KAF4620454.1"/>
    </source>
</evidence>
<evidence type="ECO:0008006" key="3">
    <source>
        <dbReference type="Google" id="ProtNLM"/>
    </source>
</evidence>
<sequence>MKSSTSRTFKVKLFRSLSKKPSDDVDHNGTTRLTARASVLDAPSSVHHLLQNNIPPTDEEVSLVLEFVTKAQQEELELRNSIHPDSPRLSRIVAVIQEHQAILSVVRRLPVEILQSIFACTAEPPTPLDEYEEIHSSLGAAAPSLSFSRVSQYWRAAALSCPPLWRRLPHIDLDKNITMKTSYLEKLKIIVLERTGGGPFDFHLTCQTTTGASGHPVFDFLLALTSRWRRVRLNLPFQTFFNLDTIFKTNHLACLDVLIAHVVDGSAIWTASTHDNGGMTVKFFKDAWKLRRVSIYGAYPPGLFGLPSSNLVEYQQELWHHPQQSLIAFQSYATLRRLSIFNFVQPHGPWPAMTFPELVYLRISFKPPSFHETFFSSVVLPRIEELEVSTSHVGRIVAPLLSLIKRSATPSKLKKLCWKLWQPGAWVEESNQLAALLRLTPCLTHLNIPIPSTEDIQLLADCTRAPLTPLLKTLQFNVNEGQHLSTEFIREVRLLAESLCSSDASHEDGSDDVLGGNMLTVHIHLCGYHPGRDYVAIFNDRNVSLTDVDNSDLLDLMIALSPYHSRRQKGSGVLNKTQRKTALSLLLRLKDRQMVRPSDVVTCGIYETIEKFKGHEDEKIALFSNEILETWDRRMDLEPEEMPWVVYNSSNIEKSLMYMSKTNPIRARVTPSKLVHGIRTEDCHPHYQRWPRVFI</sequence>
<organism evidence="1 2">
    <name type="scientific">Agrocybe pediades</name>
    <dbReference type="NCBI Taxonomy" id="84607"/>
    <lineage>
        <taxon>Eukaryota</taxon>
        <taxon>Fungi</taxon>
        <taxon>Dikarya</taxon>
        <taxon>Basidiomycota</taxon>
        <taxon>Agaricomycotina</taxon>
        <taxon>Agaricomycetes</taxon>
        <taxon>Agaricomycetidae</taxon>
        <taxon>Agaricales</taxon>
        <taxon>Agaricineae</taxon>
        <taxon>Strophariaceae</taxon>
        <taxon>Agrocybe</taxon>
    </lineage>
</organism>
<dbReference type="AlphaFoldDB" id="A0A8H4R138"/>